<dbReference type="SUPFAM" id="SSF55961">
    <property type="entry name" value="Bet v1-like"/>
    <property type="match status" value="1"/>
</dbReference>
<dbReference type="STRING" id="1797535.A2744_04610"/>
<evidence type="ECO:0000313" key="3">
    <source>
        <dbReference type="Proteomes" id="UP000178240"/>
    </source>
</evidence>
<dbReference type="GO" id="GO:0046872">
    <property type="term" value="F:metal ion binding"/>
    <property type="evidence" value="ECO:0007669"/>
    <property type="project" value="InterPro"/>
</dbReference>
<dbReference type="Pfam" id="PF10604">
    <property type="entry name" value="Polyketide_cyc2"/>
    <property type="match status" value="1"/>
</dbReference>
<dbReference type="Proteomes" id="UP000178240">
    <property type="component" value="Unassembled WGS sequence"/>
</dbReference>
<protein>
    <recommendedName>
        <fullName evidence="1">Heavy metal binding domain-containing protein</fullName>
    </recommendedName>
</protein>
<proteinExistence type="predicted"/>
<accession>A0A1G1Y1P1</accession>
<gene>
    <name evidence="2" type="ORF">A2744_04610</name>
</gene>
<dbReference type="InterPro" id="IPR019587">
    <property type="entry name" value="Polyketide_cyclase/dehydratase"/>
</dbReference>
<dbReference type="AlphaFoldDB" id="A0A1G1Y1P1"/>
<dbReference type="InterPro" id="IPR023393">
    <property type="entry name" value="START-like_dom_sf"/>
</dbReference>
<dbReference type="InterPro" id="IPR045800">
    <property type="entry name" value="HMBD"/>
</dbReference>
<dbReference type="Pfam" id="PF19335">
    <property type="entry name" value="HMBD"/>
    <property type="match status" value="1"/>
</dbReference>
<reference evidence="2 3" key="1">
    <citation type="journal article" date="2016" name="Nat. Commun.">
        <title>Thousands of microbial genomes shed light on interconnected biogeochemical processes in an aquifer system.</title>
        <authorList>
            <person name="Anantharaman K."/>
            <person name="Brown C.T."/>
            <person name="Hug L.A."/>
            <person name="Sharon I."/>
            <person name="Castelle C.J."/>
            <person name="Probst A.J."/>
            <person name="Thomas B.C."/>
            <person name="Singh A."/>
            <person name="Wilkins M.J."/>
            <person name="Karaoz U."/>
            <person name="Brodie E.L."/>
            <person name="Williams K.H."/>
            <person name="Hubbard S.S."/>
            <person name="Banfield J.F."/>
        </authorList>
    </citation>
    <scope>NUCLEOTIDE SEQUENCE [LARGE SCALE GENOMIC DNA]</scope>
</reference>
<dbReference type="EMBL" id="MHIE01000006">
    <property type="protein sequence ID" value="OGY46245.1"/>
    <property type="molecule type" value="Genomic_DNA"/>
</dbReference>
<organism evidence="2 3">
    <name type="scientific">Candidatus Buchananbacteria bacterium RIFCSPHIGHO2_01_FULL_44_11</name>
    <dbReference type="NCBI Taxonomy" id="1797535"/>
    <lineage>
        <taxon>Bacteria</taxon>
        <taxon>Candidatus Buchananiibacteriota</taxon>
    </lineage>
</organism>
<feature type="domain" description="Heavy metal binding" evidence="1">
    <location>
        <begin position="169"/>
        <end position="196"/>
    </location>
</feature>
<sequence length="202" mass="22804">MNKTLKHYENSIFVTASQTEVFSYVDDHARFSSHMSQSSWLMGGGRMIVAVDESQGQKIGSHIRLSGKVLGIKLFLDEVVTHYDQPHLKVWETIGDLKLLVIGHYRMGIELKPQPAGSLLRVFIDYDWPKNNAWLGRLFGGVYAKWCVNQMLKGVNGHFTSPKTSLRAVYTCPMHPEIKQDQAGLCPKCGMELVPVENKKLD</sequence>
<comment type="caution">
    <text evidence="2">The sequence shown here is derived from an EMBL/GenBank/DDBJ whole genome shotgun (WGS) entry which is preliminary data.</text>
</comment>
<name>A0A1G1Y1P1_9BACT</name>
<dbReference type="Gene3D" id="3.30.530.20">
    <property type="match status" value="1"/>
</dbReference>
<evidence type="ECO:0000313" key="2">
    <source>
        <dbReference type="EMBL" id="OGY46245.1"/>
    </source>
</evidence>
<evidence type="ECO:0000259" key="1">
    <source>
        <dbReference type="Pfam" id="PF19335"/>
    </source>
</evidence>
<dbReference type="CDD" id="cd07812">
    <property type="entry name" value="SRPBCC"/>
    <property type="match status" value="1"/>
</dbReference>